<dbReference type="InterPro" id="IPR015421">
    <property type="entry name" value="PyrdxlP-dep_Trfase_major"/>
</dbReference>
<dbReference type="CDD" id="cd07377">
    <property type="entry name" value="WHTH_GntR"/>
    <property type="match status" value="1"/>
</dbReference>
<dbReference type="Gene3D" id="1.10.10.10">
    <property type="entry name" value="Winged helix-like DNA-binding domain superfamily/Winged helix DNA-binding domain"/>
    <property type="match status" value="1"/>
</dbReference>
<dbReference type="RefSeq" id="WP_005517807.1">
    <property type="nucleotide sequence ID" value="NC_014659.1"/>
</dbReference>
<evidence type="ECO:0000256" key="4">
    <source>
        <dbReference type="ARBA" id="ARBA00023125"/>
    </source>
</evidence>
<dbReference type="GO" id="GO:0003700">
    <property type="term" value="F:DNA-binding transcription factor activity"/>
    <property type="evidence" value="ECO:0007669"/>
    <property type="project" value="InterPro"/>
</dbReference>
<reference evidence="7" key="1">
    <citation type="journal article" date="2010" name="PLoS Genet.">
        <title>The genome of a pathogenic rhodococcus: cooptive virulence underpinned by key gene acquisitions.</title>
        <authorList>
            <person name="Letek M."/>
            <person name="Gonzalez P."/>
            <person name="Macarthur I."/>
            <person name="Rodriguez H."/>
            <person name="Freeman T.C."/>
            <person name="Valero-Rello A."/>
            <person name="Blanco M."/>
            <person name="Buckley T."/>
            <person name="Cherevach I."/>
            <person name="Fahey R."/>
            <person name="Hapeshi A."/>
            <person name="Holdstock J."/>
            <person name="Leadon D."/>
            <person name="Navas J."/>
            <person name="Ocampo A."/>
            <person name="Quail M.A."/>
            <person name="Sanders M."/>
            <person name="Scortti M.M."/>
            <person name="Prescott J.F."/>
            <person name="Fogarty U."/>
            <person name="Meijer W.G."/>
            <person name="Parkhill J."/>
            <person name="Bentley S.D."/>
            <person name="Vazquez-Boland J.A."/>
        </authorList>
    </citation>
    <scope>NUCLEOTIDE SEQUENCE [LARGE SCALE GENOMIC DNA]</scope>
    <source>
        <strain evidence="7 8">103S</strain>
    </source>
</reference>
<evidence type="ECO:0000313" key="7">
    <source>
        <dbReference type="EMBL" id="CBH49927.1"/>
    </source>
</evidence>
<dbReference type="PRINTS" id="PR00035">
    <property type="entry name" value="HTHGNTR"/>
</dbReference>
<dbReference type="PANTHER" id="PTHR46577">
    <property type="entry name" value="HTH-TYPE TRANSCRIPTIONAL REGULATORY PROTEIN GABR"/>
    <property type="match status" value="1"/>
</dbReference>
<dbReference type="InterPro" id="IPR015424">
    <property type="entry name" value="PyrdxlP-dep_Trfase"/>
</dbReference>
<dbReference type="InterPro" id="IPR000524">
    <property type="entry name" value="Tscrpt_reg_HTH_GntR"/>
</dbReference>
<keyword evidence="5" id="KW-0804">Transcription</keyword>
<proteinExistence type="inferred from homology"/>
<dbReference type="InterPro" id="IPR051446">
    <property type="entry name" value="HTH_trans_reg/aminotransferase"/>
</dbReference>
<name>A0A3S5YBK6_RHOH1</name>
<keyword evidence="3" id="KW-0805">Transcription regulation</keyword>
<dbReference type="AlphaFoldDB" id="A0A3S5YBK6"/>
<dbReference type="SUPFAM" id="SSF46785">
    <property type="entry name" value="Winged helix' DNA-binding domain"/>
    <property type="match status" value="1"/>
</dbReference>
<dbReference type="Pfam" id="PF00155">
    <property type="entry name" value="Aminotran_1_2"/>
    <property type="match status" value="1"/>
</dbReference>
<dbReference type="InterPro" id="IPR036388">
    <property type="entry name" value="WH-like_DNA-bd_sf"/>
</dbReference>
<evidence type="ECO:0000259" key="6">
    <source>
        <dbReference type="PROSITE" id="PS50949"/>
    </source>
</evidence>
<dbReference type="PANTHER" id="PTHR46577:SF1">
    <property type="entry name" value="HTH-TYPE TRANSCRIPTIONAL REGULATORY PROTEIN GABR"/>
    <property type="match status" value="1"/>
</dbReference>
<dbReference type="SUPFAM" id="SSF53383">
    <property type="entry name" value="PLP-dependent transferases"/>
    <property type="match status" value="1"/>
</dbReference>
<dbReference type="PROSITE" id="PS50949">
    <property type="entry name" value="HTH_GNTR"/>
    <property type="match status" value="1"/>
</dbReference>
<evidence type="ECO:0000256" key="2">
    <source>
        <dbReference type="ARBA" id="ARBA00022898"/>
    </source>
</evidence>
<protein>
    <submittedName>
        <fullName evidence="7">GntR family transcriptional regulator</fullName>
    </submittedName>
</protein>
<feature type="domain" description="HTH gntR-type" evidence="6">
    <location>
        <begin position="28"/>
        <end position="96"/>
    </location>
</feature>
<comment type="similarity">
    <text evidence="1">In the C-terminal section; belongs to the class-I pyridoxal-phosphate-dependent aminotransferase family.</text>
</comment>
<accession>A0A3S5YBK6</accession>
<dbReference type="KEGG" id="req:REQ_39430"/>
<evidence type="ECO:0000313" key="8">
    <source>
        <dbReference type="Proteomes" id="UP000006892"/>
    </source>
</evidence>
<dbReference type="GeneID" id="57579582"/>
<gene>
    <name evidence="7" type="ordered locus">REQ_39430</name>
</gene>
<dbReference type="EMBL" id="FN563149">
    <property type="protein sequence ID" value="CBH49927.1"/>
    <property type="molecule type" value="Genomic_DNA"/>
</dbReference>
<evidence type="ECO:0000256" key="1">
    <source>
        <dbReference type="ARBA" id="ARBA00005384"/>
    </source>
</evidence>
<dbReference type="Proteomes" id="UP001154400">
    <property type="component" value="Chromosome"/>
</dbReference>
<organism evidence="7">
    <name type="scientific">Rhodococcus hoagii (strain 103S)</name>
    <name type="common">Rhodococcus equi</name>
    <dbReference type="NCBI Taxonomy" id="685727"/>
    <lineage>
        <taxon>Bacteria</taxon>
        <taxon>Bacillati</taxon>
        <taxon>Actinomycetota</taxon>
        <taxon>Actinomycetes</taxon>
        <taxon>Mycobacteriales</taxon>
        <taxon>Nocardiaceae</taxon>
        <taxon>Prescottella</taxon>
    </lineage>
</organism>
<evidence type="ECO:0000256" key="3">
    <source>
        <dbReference type="ARBA" id="ARBA00023015"/>
    </source>
</evidence>
<dbReference type="InterPro" id="IPR036390">
    <property type="entry name" value="WH_DNA-bd_sf"/>
</dbReference>
<dbReference type="InterPro" id="IPR004839">
    <property type="entry name" value="Aminotransferase_I/II_large"/>
</dbReference>
<dbReference type="SMART" id="SM00345">
    <property type="entry name" value="HTH_GNTR"/>
    <property type="match status" value="1"/>
</dbReference>
<keyword evidence="2" id="KW-0663">Pyridoxal phosphate</keyword>
<evidence type="ECO:0000256" key="5">
    <source>
        <dbReference type="ARBA" id="ARBA00023163"/>
    </source>
</evidence>
<dbReference type="Pfam" id="PF00392">
    <property type="entry name" value="GntR"/>
    <property type="match status" value="1"/>
</dbReference>
<sequence>MMMHALSARSLARDLGAWHDNGGRRASRPAYRALADGIRLLVHDGRVPLGSALPSERELAAELELSRTTVTSAYAVLRDEGYVLSRQGSRTTVALPDSVNRAAAQQRPRHLPPSDEPLVDLSYAAMVAPVAEVEEAYGAALHELPPFLSTHGMEPVGIAVLREAVAARYRARGLETSTDQIMITSGAQHALRLLLGVLTAPGERVLVDHPTYPNALEAIRRVGARPVPVPVRPEGGTSRGWDLDAIRGAARQTAARMAYLLPDFHNPTGLCLDELGRAELARIARETRMTLVVDETMVDVWLDGPPPPPVAALARDTSGADVVTVGSISKSHWGGMRVGWIRANPELIARLAGSRSALDLGTPVMDQLAAAHLLALGDEPIAERRALLRVQRAAMLDELSARLPDWVPTVGSGGMSLWLRMPAAVSTALAATAPSHGVVLAAGPRFGVEGAFERFIRLPYARPVDELRRAVAGVAAAYSALGVGTEAVEPALVV</sequence>
<dbReference type="Gene3D" id="3.40.640.10">
    <property type="entry name" value="Type I PLP-dependent aspartate aminotransferase-like (Major domain)"/>
    <property type="match status" value="1"/>
</dbReference>
<keyword evidence="4" id="KW-0238">DNA-binding</keyword>
<dbReference type="GO" id="GO:0003677">
    <property type="term" value="F:DNA binding"/>
    <property type="evidence" value="ECO:0007669"/>
    <property type="project" value="UniProtKB-KW"/>
</dbReference>
<dbReference type="CDD" id="cd00609">
    <property type="entry name" value="AAT_like"/>
    <property type="match status" value="1"/>
</dbReference>
<dbReference type="GO" id="GO:0030170">
    <property type="term" value="F:pyridoxal phosphate binding"/>
    <property type="evidence" value="ECO:0007669"/>
    <property type="project" value="InterPro"/>
</dbReference>